<evidence type="ECO:0000313" key="2">
    <source>
        <dbReference type="Proteomes" id="UP001190700"/>
    </source>
</evidence>
<dbReference type="AlphaFoldDB" id="A0AAE0LJ23"/>
<reference evidence="1 2" key="1">
    <citation type="journal article" date="2015" name="Genome Biol. Evol.">
        <title>Comparative Genomics of a Bacterivorous Green Alga Reveals Evolutionary Causalities and Consequences of Phago-Mixotrophic Mode of Nutrition.</title>
        <authorList>
            <person name="Burns J.A."/>
            <person name="Paasch A."/>
            <person name="Narechania A."/>
            <person name="Kim E."/>
        </authorList>
    </citation>
    <scope>NUCLEOTIDE SEQUENCE [LARGE SCALE GENOMIC DNA]</scope>
    <source>
        <strain evidence="1 2">PLY_AMNH</strain>
    </source>
</reference>
<organism evidence="1 2">
    <name type="scientific">Cymbomonas tetramitiformis</name>
    <dbReference type="NCBI Taxonomy" id="36881"/>
    <lineage>
        <taxon>Eukaryota</taxon>
        <taxon>Viridiplantae</taxon>
        <taxon>Chlorophyta</taxon>
        <taxon>Pyramimonadophyceae</taxon>
        <taxon>Pyramimonadales</taxon>
        <taxon>Pyramimonadaceae</taxon>
        <taxon>Cymbomonas</taxon>
    </lineage>
</organism>
<protein>
    <submittedName>
        <fullName evidence="1">Uncharacterized protein</fullName>
    </submittedName>
</protein>
<proteinExistence type="predicted"/>
<gene>
    <name evidence="1" type="ORF">CYMTET_5438</name>
</gene>
<accession>A0AAE0LJ23</accession>
<evidence type="ECO:0000313" key="1">
    <source>
        <dbReference type="EMBL" id="KAK3287028.1"/>
    </source>
</evidence>
<dbReference type="EMBL" id="LGRX02001041">
    <property type="protein sequence ID" value="KAK3287028.1"/>
    <property type="molecule type" value="Genomic_DNA"/>
</dbReference>
<sequence length="190" mass="21693">MPQMYDLYNDQAYDALTKRTNSSMRYEQLVLAPSLSCMHDAIAYSESTMDWLMDEKEPPSFEELGKRIYTAHNTFKGVFALLSNQYTMIQLRASMESDATVHGGAEALRAKLAFIEEKAYAGTDKIVTDTVLTKWLKEFDNTKNLRSPGPHSTHREKENEKLAICFLKILELHIALTAKDKHCQNSFAEM</sequence>
<dbReference type="Proteomes" id="UP001190700">
    <property type="component" value="Unassembled WGS sequence"/>
</dbReference>
<name>A0AAE0LJ23_9CHLO</name>
<keyword evidence="2" id="KW-1185">Reference proteome</keyword>
<comment type="caution">
    <text evidence="1">The sequence shown here is derived from an EMBL/GenBank/DDBJ whole genome shotgun (WGS) entry which is preliminary data.</text>
</comment>